<feature type="region of interest" description="Disordered" evidence="6">
    <location>
        <begin position="738"/>
        <end position="779"/>
    </location>
</feature>
<dbReference type="Pfam" id="PF12894">
    <property type="entry name" value="ANAPC4_WD40"/>
    <property type="match status" value="1"/>
</dbReference>
<dbReference type="InterPro" id="IPR024977">
    <property type="entry name" value="Apc4-like_WD40_dom"/>
</dbReference>
<dbReference type="EMBL" id="BSXU01000544">
    <property type="protein sequence ID" value="GMG21062.1"/>
    <property type="molecule type" value="Genomic_DNA"/>
</dbReference>
<keyword evidence="2 5" id="KW-0853">WD repeat</keyword>
<dbReference type="InterPro" id="IPR036322">
    <property type="entry name" value="WD40_repeat_dom_sf"/>
</dbReference>
<evidence type="ECO:0000256" key="2">
    <source>
        <dbReference type="ARBA" id="ARBA00022574"/>
    </source>
</evidence>
<dbReference type="GO" id="GO:0043596">
    <property type="term" value="C:nuclear replication fork"/>
    <property type="evidence" value="ECO:0007669"/>
    <property type="project" value="TreeGrafter"/>
</dbReference>
<dbReference type="GO" id="GO:0006281">
    <property type="term" value="P:DNA repair"/>
    <property type="evidence" value="ECO:0007669"/>
    <property type="project" value="TreeGrafter"/>
</dbReference>
<dbReference type="InterPro" id="IPR048591">
    <property type="entry name" value="WDHD1/CFT4_hel"/>
</dbReference>
<name>A0A9W7DHQ4_AMBMO</name>
<feature type="compositionally biased region" description="Acidic residues" evidence="6">
    <location>
        <begin position="184"/>
        <end position="203"/>
    </location>
</feature>
<organism evidence="8 9">
    <name type="scientific">Ambrosiozyma monospora</name>
    <name type="common">Yeast</name>
    <name type="synonym">Endomycopsis monosporus</name>
    <dbReference type="NCBI Taxonomy" id="43982"/>
    <lineage>
        <taxon>Eukaryota</taxon>
        <taxon>Fungi</taxon>
        <taxon>Dikarya</taxon>
        <taxon>Ascomycota</taxon>
        <taxon>Saccharomycotina</taxon>
        <taxon>Pichiomycetes</taxon>
        <taxon>Pichiales</taxon>
        <taxon>Pichiaceae</taxon>
        <taxon>Ambrosiozyma</taxon>
    </lineage>
</organism>
<dbReference type="SMART" id="SM00320">
    <property type="entry name" value="WD40"/>
    <property type="match status" value="3"/>
</dbReference>
<evidence type="ECO:0000256" key="5">
    <source>
        <dbReference type="PROSITE-ProRule" id="PRU00221"/>
    </source>
</evidence>
<keyword evidence="9" id="KW-1185">Reference proteome</keyword>
<dbReference type="InterPro" id="IPR019775">
    <property type="entry name" value="WD40_repeat_CS"/>
</dbReference>
<keyword evidence="3" id="KW-0677">Repeat</keyword>
<evidence type="ECO:0000256" key="3">
    <source>
        <dbReference type="ARBA" id="ARBA00022737"/>
    </source>
</evidence>
<dbReference type="AlphaFoldDB" id="A0A9W7DHQ4"/>
<feature type="region of interest" description="Disordered" evidence="6">
    <location>
        <begin position="184"/>
        <end position="228"/>
    </location>
</feature>
<evidence type="ECO:0000313" key="9">
    <source>
        <dbReference type="Proteomes" id="UP001165063"/>
    </source>
</evidence>
<feature type="repeat" description="WD" evidence="5">
    <location>
        <begin position="258"/>
        <end position="299"/>
    </location>
</feature>
<dbReference type="InterPro" id="IPR022100">
    <property type="entry name" value="WDHD1/CFT4_beta-prop_2nd"/>
</dbReference>
<dbReference type="Pfam" id="PF12341">
    <property type="entry name" value="Mcl1_mid"/>
    <property type="match status" value="1"/>
</dbReference>
<dbReference type="OrthoDB" id="427368at2759"/>
<dbReference type="PANTHER" id="PTHR19932:SF10">
    <property type="entry name" value="WD REPEAT AND HMG-BOX DNA-BINDING PROTEIN 1"/>
    <property type="match status" value="1"/>
</dbReference>
<evidence type="ECO:0000256" key="6">
    <source>
        <dbReference type="SAM" id="MobiDB-lite"/>
    </source>
</evidence>
<dbReference type="GO" id="GO:0006261">
    <property type="term" value="P:DNA-templated DNA replication"/>
    <property type="evidence" value="ECO:0007669"/>
    <property type="project" value="TreeGrafter"/>
</dbReference>
<dbReference type="PROSITE" id="PS50294">
    <property type="entry name" value="WD_REPEATS_REGION"/>
    <property type="match status" value="1"/>
</dbReference>
<dbReference type="InterPro" id="IPR015943">
    <property type="entry name" value="WD40/YVTN_repeat-like_dom_sf"/>
</dbReference>
<dbReference type="InterPro" id="IPR000595">
    <property type="entry name" value="cNMP-bd_dom"/>
</dbReference>
<dbReference type="PROSITE" id="PS00678">
    <property type="entry name" value="WD_REPEATS_1"/>
    <property type="match status" value="1"/>
</dbReference>
<feature type="region of interest" description="Disordered" evidence="6">
    <location>
        <begin position="407"/>
        <end position="428"/>
    </location>
</feature>
<feature type="compositionally biased region" description="Low complexity" evidence="6">
    <location>
        <begin position="207"/>
        <end position="223"/>
    </location>
</feature>
<gene>
    <name evidence="8" type="ORF">Amon01_000169600</name>
</gene>
<keyword evidence="4" id="KW-0539">Nucleus</keyword>
<evidence type="ECO:0000259" key="7">
    <source>
        <dbReference type="PROSITE" id="PS50042"/>
    </source>
</evidence>
<evidence type="ECO:0000313" key="8">
    <source>
        <dbReference type="EMBL" id="GMG21062.1"/>
    </source>
</evidence>
<dbReference type="InterPro" id="IPR001680">
    <property type="entry name" value="WD40_rpt"/>
</dbReference>
<protein>
    <submittedName>
        <fullName evidence="8">Unnamed protein product</fullName>
    </submittedName>
</protein>
<dbReference type="Pfam" id="PF20946">
    <property type="entry name" value="Ctf4_C"/>
    <property type="match status" value="1"/>
</dbReference>
<dbReference type="PANTHER" id="PTHR19932">
    <property type="entry name" value="WD REPEAT AND HMG-BOX DNA BINDING PROTEIN"/>
    <property type="match status" value="1"/>
</dbReference>
<dbReference type="Gene3D" id="2.130.10.10">
    <property type="entry name" value="YVTN repeat-like/Quinoprotein amine dehydrogenase"/>
    <property type="match status" value="2"/>
</dbReference>
<proteinExistence type="predicted"/>
<dbReference type="PROSITE" id="PS50082">
    <property type="entry name" value="WD_REPEATS_2"/>
    <property type="match status" value="1"/>
</dbReference>
<dbReference type="SUPFAM" id="SSF50978">
    <property type="entry name" value="WD40 repeat-like"/>
    <property type="match status" value="1"/>
</dbReference>
<accession>A0A9W7DHQ4</accession>
<dbReference type="GO" id="GO:0003682">
    <property type="term" value="F:chromatin binding"/>
    <property type="evidence" value="ECO:0007669"/>
    <property type="project" value="TreeGrafter"/>
</dbReference>
<comment type="subcellular location">
    <subcellularLocation>
        <location evidence="1">Nucleus</location>
    </subcellularLocation>
</comment>
<evidence type="ECO:0000256" key="1">
    <source>
        <dbReference type="ARBA" id="ARBA00004123"/>
    </source>
</evidence>
<sequence>MEDNVKSLFISGGKTLSRYSETGDKLYVCCKGLLKILDLTNPEQEPETIEVLPDANSFELSNKFGVITSKNGQCECYDLEDFKSLGSLTRSALPLFDGVFTHGGSQVLCGGSDGELKLINLKDKFSLKKLNLNEKITAISYNNVGDLASVSLANGDVVIYSYSSADPVKLHTFSHLVVEKKEIEEDNDMDSDTDSLDLNLDDDTQIKDSSASKSTISPSTKPDWAPNGDLIAIPTKTRDIQVYDRSNFDKMKFQFRGTTTHDKPIIEIRWSPDGKYLASVGLDNKLILWNTKSQKSIKSWRVPKNPCSLSWGKSGSDQFNIVIGSDSGEIIHFDSVVESTKQSYLDDMADEFDDDSEIEGAEKEAKKLAAYNESEDEGDDVGLSGSDGEEDLTGLFEAEDEFVIDNDNQGYAEPSRNKKRALTPTTEGLNKKRTKVNFNTRNIDVSLFTLEPFSVGSTPWNSNRRYLTITPVGYSWSVEQEGFNTITVSFFDRSLHREYHFKDSDQMELASMNEDGILLASSGRKNNKRGATIMHRSHDQIHSWVRDISLLPHEFISSISLGSSAVFVCTSTGFVRRYSLFGRLERIERMAPVVACINSEKYLFTVTLTSSSNFSFNLQDLDGKYYQRNEYLPIQLTSINKKHPIKGIFFSSDGDPCIVGQDNYLLVLSRWRDPLQATWIPLLDANEGVKKIAAGDNVNCWPLGLFKDQFNFVAIRGSEYPTFPLALPAELPVRLPVSSNKQDKKKKKKMDEFGEELGDDQDNDKSDEEDDKDENDPEEEVVRYTALGELLNDAISNDDVLDETAEERLKELSIKYDSALLKQFIESCNESNLRDAFYLANKLRDDRALMAATKVAERLEYVSLVNKINKLRESRMFDDE</sequence>
<reference evidence="8" key="1">
    <citation type="submission" date="2023-04" db="EMBL/GenBank/DDBJ databases">
        <title>Ambrosiozyma monospora NBRC 1965.</title>
        <authorList>
            <person name="Ichikawa N."/>
            <person name="Sato H."/>
            <person name="Tonouchi N."/>
        </authorList>
    </citation>
    <scope>NUCLEOTIDE SEQUENCE</scope>
    <source>
        <strain evidence="8">NBRC 1965</strain>
    </source>
</reference>
<comment type="caution">
    <text evidence="8">The sequence shown here is derived from an EMBL/GenBank/DDBJ whole genome shotgun (WGS) entry which is preliminary data.</text>
</comment>
<dbReference type="Proteomes" id="UP001165063">
    <property type="component" value="Unassembled WGS sequence"/>
</dbReference>
<dbReference type="GO" id="GO:0000278">
    <property type="term" value="P:mitotic cell cycle"/>
    <property type="evidence" value="ECO:0007669"/>
    <property type="project" value="TreeGrafter"/>
</dbReference>
<evidence type="ECO:0000256" key="4">
    <source>
        <dbReference type="ARBA" id="ARBA00023242"/>
    </source>
</evidence>
<feature type="region of interest" description="Disordered" evidence="6">
    <location>
        <begin position="369"/>
        <end position="390"/>
    </location>
</feature>
<dbReference type="PROSITE" id="PS50042">
    <property type="entry name" value="CNMP_BINDING_3"/>
    <property type="match status" value="1"/>
</dbReference>
<feature type="compositionally biased region" description="Acidic residues" evidence="6">
    <location>
        <begin position="753"/>
        <end position="779"/>
    </location>
</feature>
<feature type="domain" description="Cyclic nucleotide-binding" evidence="7">
    <location>
        <begin position="1"/>
        <end position="58"/>
    </location>
</feature>